<dbReference type="Gramene" id="MELO3C011692.2.1">
    <property type="protein sequence ID" value="MELO3C011692.2.1"/>
    <property type="gene ID" value="MELO3C011692.2"/>
</dbReference>
<proteinExistence type="predicted"/>
<organism evidence="1">
    <name type="scientific">Cucumis melo</name>
    <name type="common">Muskmelon</name>
    <dbReference type="NCBI Taxonomy" id="3656"/>
    <lineage>
        <taxon>Eukaryota</taxon>
        <taxon>Viridiplantae</taxon>
        <taxon>Streptophyta</taxon>
        <taxon>Embryophyta</taxon>
        <taxon>Tracheophyta</taxon>
        <taxon>Spermatophyta</taxon>
        <taxon>Magnoliopsida</taxon>
        <taxon>eudicotyledons</taxon>
        <taxon>Gunneridae</taxon>
        <taxon>Pentapetalae</taxon>
        <taxon>rosids</taxon>
        <taxon>fabids</taxon>
        <taxon>Cucurbitales</taxon>
        <taxon>Cucurbitaceae</taxon>
        <taxon>Benincaseae</taxon>
        <taxon>Cucumis</taxon>
    </lineage>
</organism>
<dbReference type="EnsemblPlants" id="MELO3C011692.2.1">
    <property type="protein sequence ID" value="MELO3C011692.2.1"/>
    <property type="gene ID" value="MELO3C011692.2"/>
</dbReference>
<evidence type="ECO:0000313" key="1">
    <source>
        <dbReference type="EnsemblPlants" id="MELO3C011692.2.1"/>
    </source>
</evidence>
<reference evidence="1" key="1">
    <citation type="submission" date="2023-03" db="UniProtKB">
        <authorList>
            <consortium name="EnsemblPlants"/>
        </authorList>
    </citation>
    <scope>IDENTIFICATION</scope>
</reference>
<name>A0A9I9D1M8_CUCME</name>
<protein>
    <submittedName>
        <fullName evidence="1">Uncharacterized protein</fullName>
    </submittedName>
</protein>
<sequence length="69" mass="7845">MGRHQQRVKVSWVVVCFYVANRNMAFVWQLKHLVYMGCGSVGRLSKNVNGSMVGRKVCGSPFMRKLKAL</sequence>
<accession>A0A9I9D1M8</accession>
<dbReference type="AlphaFoldDB" id="A0A9I9D1M8"/>